<dbReference type="Proteomes" id="UP000199181">
    <property type="component" value="Unassembled WGS sequence"/>
</dbReference>
<feature type="compositionally biased region" description="Polar residues" evidence="1">
    <location>
        <begin position="31"/>
        <end position="47"/>
    </location>
</feature>
<feature type="region of interest" description="Disordered" evidence="1">
    <location>
        <begin position="31"/>
        <end position="73"/>
    </location>
</feature>
<dbReference type="PROSITE" id="PS51257">
    <property type="entry name" value="PROKAR_LIPOPROTEIN"/>
    <property type="match status" value="1"/>
</dbReference>
<sequence>MAFRWQAGVLGIAALTGMALQGCATSREQQAVPVTQNTSSAQGTSTMGYGGSGEEATDAAAEPVGNEQAATVNLDEARKQCQRVARDVKRYSRVTPGRAYVSGDSTATVQLYVGRPYTNISVDCTYDARTGSAEVPPK</sequence>
<dbReference type="EMBL" id="FOIJ01000004">
    <property type="protein sequence ID" value="SET77944.1"/>
    <property type="molecule type" value="Genomic_DNA"/>
</dbReference>
<protein>
    <recommendedName>
        <fullName evidence="4">Lipoprotein</fullName>
    </recommendedName>
</protein>
<evidence type="ECO:0008006" key="4">
    <source>
        <dbReference type="Google" id="ProtNLM"/>
    </source>
</evidence>
<dbReference type="RefSeq" id="WP_093519030.1">
    <property type="nucleotide sequence ID" value="NZ_FOIJ01000004.1"/>
</dbReference>
<keyword evidence="3" id="KW-1185">Reference proteome</keyword>
<evidence type="ECO:0000313" key="2">
    <source>
        <dbReference type="EMBL" id="SET77944.1"/>
    </source>
</evidence>
<dbReference type="AlphaFoldDB" id="A0A1I0H548"/>
<proteinExistence type="predicted"/>
<evidence type="ECO:0000256" key="1">
    <source>
        <dbReference type="SAM" id="MobiDB-lite"/>
    </source>
</evidence>
<name>A0A1I0H548_9BACT</name>
<reference evidence="3" key="1">
    <citation type="submission" date="2016-10" db="EMBL/GenBank/DDBJ databases">
        <authorList>
            <person name="Varghese N."/>
            <person name="Submissions S."/>
        </authorList>
    </citation>
    <scope>NUCLEOTIDE SEQUENCE [LARGE SCALE GENOMIC DNA]</scope>
    <source>
        <strain evidence="3">DSM 16858</strain>
    </source>
</reference>
<evidence type="ECO:0000313" key="3">
    <source>
        <dbReference type="Proteomes" id="UP000199181"/>
    </source>
</evidence>
<accession>A0A1I0H548</accession>
<gene>
    <name evidence="2" type="ORF">SAMN05443639_104294</name>
</gene>
<organism evidence="2 3">
    <name type="scientific">Stigmatella erecta</name>
    <dbReference type="NCBI Taxonomy" id="83460"/>
    <lineage>
        <taxon>Bacteria</taxon>
        <taxon>Pseudomonadati</taxon>
        <taxon>Myxococcota</taxon>
        <taxon>Myxococcia</taxon>
        <taxon>Myxococcales</taxon>
        <taxon>Cystobacterineae</taxon>
        <taxon>Archangiaceae</taxon>
        <taxon>Stigmatella</taxon>
    </lineage>
</organism>